<organism evidence="8 9">
    <name type="scientific">Micrococcus endophyticus</name>
    <dbReference type="NCBI Taxonomy" id="455343"/>
    <lineage>
        <taxon>Bacteria</taxon>
        <taxon>Bacillati</taxon>
        <taxon>Actinomycetota</taxon>
        <taxon>Actinomycetes</taxon>
        <taxon>Micrococcales</taxon>
        <taxon>Micrococcaceae</taxon>
        <taxon>Micrococcus</taxon>
    </lineage>
</organism>
<dbReference type="SUPFAM" id="SSF55347">
    <property type="entry name" value="Glyceraldehyde-3-phosphate dehydrogenase-like, C-terminal domain"/>
    <property type="match status" value="1"/>
</dbReference>
<evidence type="ECO:0000256" key="3">
    <source>
        <dbReference type="ARBA" id="ARBA00022857"/>
    </source>
</evidence>
<dbReference type="Gene3D" id="3.40.50.720">
    <property type="entry name" value="NAD(P)-binding Rossmann-like Domain"/>
    <property type="match status" value="1"/>
</dbReference>
<protein>
    <submittedName>
        <fullName evidence="8">Glucose-6-phosphate 1-dehydrogenase</fullName>
        <ecNumber evidence="8">1.1.1.363</ecNumber>
        <ecNumber evidence="8">1.1.1.49</ecNumber>
    </submittedName>
</protein>
<proteinExistence type="predicted"/>
<dbReference type="EC" id="1.1.1.363" evidence="8"/>
<feature type="domain" description="Glucose-6-phosphate dehydrogenase NAD-binding" evidence="6">
    <location>
        <begin position="13"/>
        <end position="183"/>
    </location>
</feature>
<evidence type="ECO:0000313" key="8">
    <source>
        <dbReference type="EMBL" id="MBB5847518.1"/>
    </source>
</evidence>
<accession>A0A7W9JGK2</accession>
<dbReference type="NCBIfam" id="NF009492">
    <property type="entry name" value="PRK12853.1-3"/>
    <property type="match status" value="1"/>
</dbReference>
<keyword evidence="2" id="KW-0313">Glucose metabolism</keyword>
<dbReference type="EMBL" id="JACHMW010000001">
    <property type="protein sequence ID" value="MBB5847518.1"/>
    <property type="molecule type" value="Genomic_DNA"/>
</dbReference>
<comment type="pathway">
    <text evidence="1">Carbohydrate degradation; pentose phosphate pathway; D-ribulose 5-phosphate from D-glucose 6-phosphate (oxidative stage): step 1/3.</text>
</comment>
<dbReference type="Pfam" id="PF02781">
    <property type="entry name" value="G6PD_C"/>
    <property type="match status" value="1"/>
</dbReference>
<dbReference type="RefSeq" id="WP_184169718.1">
    <property type="nucleotide sequence ID" value="NZ_BAABAG010000003.1"/>
</dbReference>
<dbReference type="SUPFAM" id="SSF51735">
    <property type="entry name" value="NAD(P)-binding Rossmann-fold domains"/>
    <property type="match status" value="1"/>
</dbReference>
<dbReference type="Gene3D" id="3.30.360.10">
    <property type="entry name" value="Dihydrodipicolinate Reductase, domain 2"/>
    <property type="match status" value="1"/>
</dbReference>
<gene>
    <name evidence="8" type="ORF">HDA33_000082</name>
</gene>
<dbReference type="EC" id="1.1.1.49" evidence="8"/>
<evidence type="ECO:0000259" key="7">
    <source>
        <dbReference type="Pfam" id="PF02781"/>
    </source>
</evidence>
<evidence type="ECO:0000259" key="6">
    <source>
        <dbReference type="Pfam" id="PF00479"/>
    </source>
</evidence>
<dbReference type="InterPro" id="IPR001282">
    <property type="entry name" value="G6P_DH"/>
</dbReference>
<evidence type="ECO:0000256" key="2">
    <source>
        <dbReference type="ARBA" id="ARBA00022526"/>
    </source>
</evidence>
<comment type="caution">
    <text evidence="8">The sequence shown here is derived from an EMBL/GenBank/DDBJ whole genome shotgun (WGS) entry which is preliminary data.</text>
</comment>
<dbReference type="GO" id="GO:0004345">
    <property type="term" value="F:glucose-6-phosphate dehydrogenase activity"/>
    <property type="evidence" value="ECO:0007669"/>
    <property type="project" value="UniProtKB-EC"/>
</dbReference>
<evidence type="ECO:0000313" key="9">
    <source>
        <dbReference type="Proteomes" id="UP000567246"/>
    </source>
</evidence>
<reference evidence="8 9" key="1">
    <citation type="submission" date="2020-08" db="EMBL/GenBank/DDBJ databases">
        <title>Sequencing the genomes of 1000 actinobacteria strains.</title>
        <authorList>
            <person name="Klenk H.-P."/>
        </authorList>
    </citation>
    <scope>NUCLEOTIDE SEQUENCE [LARGE SCALE GENOMIC DNA]</scope>
    <source>
        <strain evidence="8 9">DSM 17945</strain>
    </source>
</reference>
<dbReference type="PRINTS" id="PR00079">
    <property type="entry name" value="G6PDHDRGNASE"/>
</dbReference>
<evidence type="ECO:0000256" key="4">
    <source>
        <dbReference type="ARBA" id="ARBA00023002"/>
    </source>
</evidence>
<dbReference type="PANTHER" id="PTHR23429:SF0">
    <property type="entry name" value="GLUCOSE-6-PHOSPHATE 1-DEHYDROGENASE"/>
    <property type="match status" value="1"/>
</dbReference>
<dbReference type="PIRSF" id="PIRSF000110">
    <property type="entry name" value="G6PD"/>
    <property type="match status" value="1"/>
</dbReference>
<keyword evidence="3" id="KW-0521">NADP</keyword>
<keyword evidence="9" id="KW-1185">Reference proteome</keyword>
<dbReference type="GO" id="GO:0050661">
    <property type="term" value="F:NADP binding"/>
    <property type="evidence" value="ECO:0007669"/>
    <property type="project" value="InterPro"/>
</dbReference>
<dbReference type="GO" id="GO:0005829">
    <property type="term" value="C:cytosol"/>
    <property type="evidence" value="ECO:0007669"/>
    <property type="project" value="TreeGrafter"/>
</dbReference>
<name>A0A7W9JGK2_9MICC</name>
<dbReference type="AlphaFoldDB" id="A0A7W9JGK2"/>
<dbReference type="InterPro" id="IPR022674">
    <property type="entry name" value="G6P_DH_NAD-bd"/>
</dbReference>
<dbReference type="InterPro" id="IPR036291">
    <property type="entry name" value="NAD(P)-bd_dom_sf"/>
</dbReference>
<dbReference type="Proteomes" id="UP000567246">
    <property type="component" value="Unassembled WGS sequence"/>
</dbReference>
<sequence>MTARADRDDVALIILGATGDLTSRLLLPGLAGALAAHDLPRITLVGSSHSEHDTQEWQGIVREALKGTALDAAAVDDLVERAVWRTADATDADDLRALFAAAREAAGPEAVPVLYFALGPGITRESVDALAGMDDLPDRLRLTLEKPFGEDEASARELNAVLADIVEEDRVFRVDHFLGESMVTALLGLRTANRLLGRVWDGRDVERVDVVVDEAIGLEGRAEFYDGTGALEDMLQSHLLQVLAMTALEPPARVAADELHDAVVEVLRATRVWQDDPVAASRRARYTAGEADGRPVPAYADEEGVDPRRRTETLAEVTLAVDTDRWRGVPFRLRSGKALERTRWEVALTLRAPEDVPEGLSPAAGRDRIVVGLQPRGVRIELAVDGADTPFDAERRALTAGLGEEHVDAYGEVLRGILTGEPLLSVRGDAAEECWRILAPVIAAWEADEVPLDEYPAGSAGPEGWD</sequence>
<dbReference type="GO" id="GO:0006006">
    <property type="term" value="P:glucose metabolic process"/>
    <property type="evidence" value="ECO:0007669"/>
    <property type="project" value="UniProtKB-KW"/>
</dbReference>
<evidence type="ECO:0000256" key="5">
    <source>
        <dbReference type="ARBA" id="ARBA00023277"/>
    </source>
</evidence>
<dbReference type="GO" id="GO:0009051">
    <property type="term" value="P:pentose-phosphate shunt, oxidative branch"/>
    <property type="evidence" value="ECO:0007669"/>
    <property type="project" value="TreeGrafter"/>
</dbReference>
<dbReference type="InterPro" id="IPR022675">
    <property type="entry name" value="G6P_DH_C"/>
</dbReference>
<keyword evidence="4 8" id="KW-0560">Oxidoreductase</keyword>
<dbReference type="Pfam" id="PF00479">
    <property type="entry name" value="G6PD_N"/>
    <property type="match status" value="1"/>
</dbReference>
<evidence type="ECO:0000256" key="1">
    <source>
        <dbReference type="ARBA" id="ARBA00004937"/>
    </source>
</evidence>
<keyword evidence="5" id="KW-0119">Carbohydrate metabolism</keyword>
<feature type="domain" description="Glucose-6-phosphate dehydrogenase C-terminal" evidence="7">
    <location>
        <begin position="189"/>
        <end position="464"/>
    </location>
</feature>
<dbReference type="PANTHER" id="PTHR23429">
    <property type="entry name" value="GLUCOSE-6-PHOSPHATE 1-DEHYDROGENASE G6PD"/>
    <property type="match status" value="1"/>
</dbReference>